<evidence type="ECO:0000256" key="1">
    <source>
        <dbReference type="SAM" id="MobiDB-lite"/>
    </source>
</evidence>
<organism evidence="3 4">
    <name type="scientific">Sorangium cellulosum</name>
    <name type="common">Polyangium cellulosum</name>
    <dbReference type="NCBI Taxonomy" id="56"/>
    <lineage>
        <taxon>Bacteria</taxon>
        <taxon>Pseudomonadati</taxon>
        <taxon>Myxococcota</taxon>
        <taxon>Polyangia</taxon>
        <taxon>Polyangiales</taxon>
        <taxon>Polyangiaceae</taxon>
        <taxon>Sorangium</taxon>
    </lineage>
</organism>
<dbReference type="AlphaFoldDB" id="A0A4V0NGR6"/>
<name>A0A4V0NGR6_SORCE</name>
<proteinExistence type="predicted"/>
<feature type="chain" id="PRO_5020518759" description="Secreted protein" evidence="2">
    <location>
        <begin position="37"/>
        <end position="177"/>
    </location>
</feature>
<evidence type="ECO:0008006" key="5">
    <source>
        <dbReference type="Google" id="ProtNLM"/>
    </source>
</evidence>
<gene>
    <name evidence="3" type="ORF">SOCE836_062700</name>
</gene>
<sequence length="177" mass="19497">MPIKPLIAKESMMKLVKALGALALSGVALGTTHLAAAETTTPIQDLVIVEETASPDLGDSRLVAPYSAYRPYGLYGYRPYSAYGYRPYGLYGYRPYGGYGYRPYGAYGYRPYGGYGYRPYGAYGYRPYGGYGYRPYGYRPGFRPYGWHRPWRSLSSGVDAAPGGDIPTPGVSLPDDR</sequence>
<protein>
    <recommendedName>
        <fullName evidence="5">Secreted protein</fullName>
    </recommendedName>
</protein>
<accession>A0A4V0NGR6</accession>
<dbReference type="Proteomes" id="UP000295497">
    <property type="component" value="Chromosome"/>
</dbReference>
<dbReference type="EMBL" id="CP012672">
    <property type="protein sequence ID" value="AUX34102.1"/>
    <property type="molecule type" value="Genomic_DNA"/>
</dbReference>
<feature type="region of interest" description="Disordered" evidence="1">
    <location>
        <begin position="158"/>
        <end position="177"/>
    </location>
</feature>
<feature type="signal peptide" evidence="2">
    <location>
        <begin position="1"/>
        <end position="36"/>
    </location>
</feature>
<evidence type="ECO:0000313" key="4">
    <source>
        <dbReference type="Proteomes" id="UP000295497"/>
    </source>
</evidence>
<evidence type="ECO:0000256" key="2">
    <source>
        <dbReference type="SAM" id="SignalP"/>
    </source>
</evidence>
<reference evidence="3 4" key="1">
    <citation type="submission" date="2015-09" db="EMBL/GenBank/DDBJ databases">
        <title>Sorangium comparison.</title>
        <authorList>
            <person name="Zaburannyi N."/>
            <person name="Bunk B."/>
            <person name="Overmann J."/>
            <person name="Mueller R."/>
        </authorList>
    </citation>
    <scope>NUCLEOTIDE SEQUENCE [LARGE SCALE GENOMIC DNA]</scope>
    <source>
        <strain evidence="3 4">So ce836</strain>
    </source>
</reference>
<keyword evidence="2" id="KW-0732">Signal</keyword>
<evidence type="ECO:0000313" key="3">
    <source>
        <dbReference type="EMBL" id="AUX34102.1"/>
    </source>
</evidence>